<gene>
    <name evidence="2" type="ORF">CPB84DRAFT_316258</name>
</gene>
<dbReference type="Proteomes" id="UP000724874">
    <property type="component" value="Unassembled WGS sequence"/>
</dbReference>
<accession>A0A9P5TI64</accession>
<reference evidence="2" key="1">
    <citation type="submission" date="2020-11" db="EMBL/GenBank/DDBJ databases">
        <authorList>
            <consortium name="DOE Joint Genome Institute"/>
            <person name="Ahrendt S."/>
            <person name="Riley R."/>
            <person name="Andreopoulos W."/>
            <person name="LaButti K."/>
            <person name="Pangilinan J."/>
            <person name="Ruiz-duenas F.J."/>
            <person name="Barrasa J.M."/>
            <person name="Sanchez-Garcia M."/>
            <person name="Camarero S."/>
            <person name="Miyauchi S."/>
            <person name="Serrano A."/>
            <person name="Linde D."/>
            <person name="Babiker R."/>
            <person name="Drula E."/>
            <person name="Ayuso-Fernandez I."/>
            <person name="Pacheco R."/>
            <person name="Padilla G."/>
            <person name="Ferreira P."/>
            <person name="Barriuso J."/>
            <person name="Kellner H."/>
            <person name="Castanera R."/>
            <person name="Alfaro M."/>
            <person name="Ramirez L."/>
            <person name="Pisabarro A.G."/>
            <person name="Kuo A."/>
            <person name="Tritt A."/>
            <person name="Lipzen A."/>
            <person name="He G."/>
            <person name="Yan M."/>
            <person name="Ng V."/>
            <person name="Cullen D."/>
            <person name="Martin F."/>
            <person name="Rosso M.-N."/>
            <person name="Henrissat B."/>
            <person name="Hibbett D."/>
            <person name="Martinez A.T."/>
            <person name="Grigoriev I.V."/>
        </authorList>
    </citation>
    <scope>NUCLEOTIDE SEQUENCE</scope>
    <source>
        <strain evidence="2">AH 44721</strain>
    </source>
</reference>
<keyword evidence="3" id="KW-1185">Reference proteome</keyword>
<evidence type="ECO:0000313" key="2">
    <source>
        <dbReference type="EMBL" id="KAF8879202.1"/>
    </source>
</evidence>
<protein>
    <submittedName>
        <fullName evidence="2">Uncharacterized protein</fullName>
    </submittedName>
</protein>
<feature type="signal peptide" evidence="1">
    <location>
        <begin position="1"/>
        <end position="18"/>
    </location>
</feature>
<evidence type="ECO:0000256" key="1">
    <source>
        <dbReference type="SAM" id="SignalP"/>
    </source>
</evidence>
<comment type="caution">
    <text evidence="2">The sequence shown here is derived from an EMBL/GenBank/DDBJ whole genome shotgun (WGS) entry which is preliminary data.</text>
</comment>
<keyword evidence="1" id="KW-0732">Signal</keyword>
<sequence>MFKVPPFFVSFFIAGISAHTTVDVLFYNAENCTTSVGAICTALKPDLCCGSPSYLWSSILAENFQDAASGTQVRVYRPNGGNICGILIFDVQQGQCLVTGQTGVISAAAFENGTKRRRRGAAAAEGGCTDVQPIDAYFYQPGDGFRYIIDAKNSTHAAAFDAATDSDERAEYIAANFDKKVAVGAYREVTIRFSG</sequence>
<dbReference type="OrthoDB" id="3050153at2759"/>
<proteinExistence type="predicted"/>
<organism evidence="2 3">
    <name type="scientific">Gymnopilus junonius</name>
    <name type="common">Spectacular rustgill mushroom</name>
    <name type="synonym">Gymnopilus spectabilis subsp. junonius</name>
    <dbReference type="NCBI Taxonomy" id="109634"/>
    <lineage>
        <taxon>Eukaryota</taxon>
        <taxon>Fungi</taxon>
        <taxon>Dikarya</taxon>
        <taxon>Basidiomycota</taxon>
        <taxon>Agaricomycotina</taxon>
        <taxon>Agaricomycetes</taxon>
        <taxon>Agaricomycetidae</taxon>
        <taxon>Agaricales</taxon>
        <taxon>Agaricineae</taxon>
        <taxon>Hymenogastraceae</taxon>
        <taxon>Gymnopilus</taxon>
    </lineage>
</organism>
<evidence type="ECO:0000313" key="3">
    <source>
        <dbReference type="Proteomes" id="UP000724874"/>
    </source>
</evidence>
<feature type="chain" id="PRO_5040202830" evidence="1">
    <location>
        <begin position="19"/>
        <end position="195"/>
    </location>
</feature>
<dbReference type="EMBL" id="JADNYJ010000151">
    <property type="protein sequence ID" value="KAF8879202.1"/>
    <property type="molecule type" value="Genomic_DNA"/>
</dbReference>
<name>A0A9P5TI64_GYMJU</name>
<dbReference type="AlphaFoldDB" id="A0A9P5TI64"/>